<dbReference type="PANTHER" id="PTHR30486">
    <property type="entry name" value="TWITCHING MOTILITY PROTEIN PILT"/>
    <property type="match status" value="1"/>
</dbReference>
<comment type="similarity">
    <text evidence="1">Belongs to the GSP E family.</text>
</comment>
<name>A0A0U5AN04_9BACT</name>
<dbReference type="RefSeq" id="WP_068513779.1">
    <property type="nucleotide sequence ID" value="NZ_AP014945.1"/>
</dbReference>
<dbReference type="AlphaFoldDB" id="A0A0U5AN04"/>
<gene>
    <name evidence="3" type="ORF">THC_0847</name>
</gene>
<dbReference type="PATRIC" id="fig|1653476.3.peg.878"/>
<dbReference type="InterPro" id="IPR006321">
    <property type="entry name" value="PilT/PilU"/>
</dbReference>
<dbReference type="GO" id="GO:0005524">
    <property type="term" value="F:ATP binding"/>
    <property type="evidence" value="ECO:0007669"/>
    <property type="project" value="InterPro"/>
</dbReference>
<dbReference type="SMART" id="SM00382">
    <property type="entry name" value="AAA"/>
    <property type="match status" value="1"/>
</dbReference>
<dbReference type="Pfam" id="PF00437">
    <property type="entry name" value="T2SSE"/>
    <property type="match status" value="1"/>
</dbReference>
<dbReference type="Proteomes" id="UP000068196">
    <property type="component" value="Chromosome"/>
</dbReference>
<protein>
    <submittedName>
        <fullName evidence="3">Twitching motility protein</fullName>
    </submittedName>
</protein>
<dbReference type="NCBIfam" id="TIGR01420">
    <property type="entry name" value="pilT_fam"/>
    <property type="match status" value="1"/>
</dbReference>
<dbReference type="InterPro" id="IPR003593">
    <property type="entry name" value="AAA+_ATPase"/>
</dbReference>
<sequence length="387" mass="44172">MLTETEIKKIVKSLAFLEPGISDIFILSGYPFQIMVYGRMKNAFLSDYPVEVLNPFQAEEIAFVMLRDKPFLFKKLLQDGYADFSFFLDDDTRFRVNIFSRQKTYNIIMRKLESKVKSIEELSLPQVFYKIANEKFGIILVTGATGQGKTTSLAAILNEINKNEPVHILTLEDPIEYLHKPIRATINQRELGTDFSSYAEGLRAALREAPHVILVGEIRDRETMDIALTAAETGHLVFSTLHTIGAGQTINRIIGFYDKDEENQIRQRLSSALRWVVGQKLLPKIGGGRVAVFDILYNNLRSKEIIMTGESEGRTFYDIMTQGGPFGMRTFDQNLIELYDQGLIEEDIAYYHALRKDIVGRQIELIKKQKRREETPTNLEILGKGVK</sequence>
<evidence type="ECO:0000256" key="1">
    <source>
        <dbReference type="ARBA" id="ARBA00006611"/>
    </source>
</evidence>
<dbReference type="InterPro" id="IPR001482">
    <property type="entry name" value="T2SS/T4SS_dom"/>
</dbReference>
<dbReference type="InterPro" id="IPR050921">
    <property type="entry name" value="T4SS_GSP_E_ATPase"/>
</dbReference>
<dbReference type="InterPro" id="IPR027417">
    <property type="entry name" value="P-loop_NTPase"/>
</dbReference>
<dbReference type="STRING" id="1653476.THC_0847"/>
<dbReference type="Gene3D" id="3.30.450.90">
    <property type="match status" value="1"/>
</dbReference>
<dbReference type="EMBL" id="AP014945">
    <property type="protein sequence ID" value="BAU23234.1"/>
    <property type="molecule type" value="Genomic_DNA"/>
</dbReference>
<dbReference type="SUPFAM" id="SSF52540">
    <property type="entry name" value="P-loop containing nucleoside triphosphate hydrolases"/>
    <property type="match status" value="1"/>
</dbReference>
<reference evidence="4" key="2">
    <citation type="journal article" date="2016" name="Int. J. Syst. Evol. Microbiol.">
        <title>Caldimicrobium thiodismutans sp. nov., a sulfur-disproportionating bacterium isolated from a hot spring.</title>
        <authorList>
            <person name="Kojima H."/>
            <person name="Umezawa K."/>
            <person name="Fukui M."/>
        </authorList>
    </citation>
    <scope>NUCLEOTIDE SEQUENCE [LARGE SCALE GENOMIC DNA]</scope>
    <source>
        <strain evidence="4">TF1</strain>
    </source>
</reference>
<evidence type="ECO:0000313" key="3">
    <source>
        <dbReference type="EMBL" id="BAU23234.1"/>
    </source>
</evidence>
<dbReference type="OrthoDB" id="9805147at2"/>
<proteinExistence type="inferred from homology"/>
<dbReference type="GO" id="GO:0016887">
    <property type="term" value="F:ATP hydrolysis activity"/>
    <property type="evidence" value="ECO:0007669"/>
    <property type="project" value="InterPro"/>
</dbReference>
<reference evidence="3 4" key="1">
    <citation type="journal article" date="2016" name="Int. J. Syst. Evol. Microbiol.">
        <title>Caldimicrobium thiodismutans sp. nov., a sulfur-disproportionating bacterium isolated from a hot spring, and emended description of the genus Caldimicrobium.</title>
        <authorList>
            <person name="Kojima H."/>
            <person name="Umezawa K."/>
            <person name="Fukui M."/>
        </authorList>
    </citation>
    <scope>NUCLEOTIDE SEQUENCE [LARGE SCALE GENOMIC DNA]</scope>
    <source>
        <strain evidence="3 4">TF1</strain>
    </source>
</reference>
<keyword evidence="4" id="KW-1185">Reference proteome</keyword>
<evidence type="ECO:0000313" key="4">
    <source>
        <dbReference type="Proteomes" id="UP000068196"/>
    </source>
</evidence>
<dbReference type="KEGG" id="cthi:THC_0847"/>
<organism evidence="3 4">
    <name type="scientific">Caldimicrobium thiodismutans</name>
    <dbReference type="NCBI Taxonomy" id="1653476"/>
    <lineage>
        <taxon>Bacteria</taxon>
        <taxon>Pseudomonadati</taxon>
        <taxon>Thermodesulfobacteriota</taxon>
        <taxon>Thermodesulfobacteria</taxon>
        <taxon>Thermodesulfobacteriales</taxon>
        <taxon>Thermodesulfobacteriaceae</taxon>
        <taxon>Caldimicrobium</taxon>
    </lineage>
</organism>
<accession>A0A0U5AN04</accession>
<evidence type="ECO:0000259" key="2">
    <source>
        <dbReference type="SMART" id="SM00382"/>
    </source>
</evidence>
<dbReference type="Gene3D" id="3.40.50.300">
    <property type="entry name" value="P-loop containing nucleotide triphosphate hydrolases"/>
    <property type="match status" value="1"/>
</dbReference>
<dbReference type="CDD" id="cd01131">
    <property type="entry name" value="PilT"/>
    <property type="match status" value="1"/>
</dbReference>
<feature type="domain" description="AAA+ ATPase" evidence="2">
    <location>
        <begin position="135"/>
        <end position="260"/>
    </location>
</feature>
<dbReference type="PANTHER" id="PTHR30486:SF16">
    <property type="entry name" value="TWITCHING MOTILITY PROTEIN PILT"/>
    <property type="match status" value="1"/>
</dbReference>